<accession>A0A238JE48</accession>
<keyword evidence="4" id="KW-0274">FAD</keyword>
<evidence type="ECO:0000256" key="3">
    <source>
        <dbReference type="ARBA" id="ARBA00022630"/>
    </source>
</evidence>
<comment type="similarity">
    <text evidence="2">Belongs to the oxygen-dependent FAD-linked oxidoreductase family.</text>
</comment>
<dbReference type="Gene3D" id="3.40.462.20">
    <property type="match status" value="1"/>
</dbReference>
<dbReference type="Gene3D" id="3.30.465.10">
    <property type="match status" value="1"/>
</dbReference>
<dbReference type="OrthoDB" id="9775082at2"/>
<dbReference type="GO" id="GO:0071949">
    <property type="term" value="F:FAD binding"/>
    <property type="evidence" value="ECO:0007669"/>
    <property type="project" value="InterPro"/>
</dbReference>
<dbReference type="SUPFAM" id="SSF56176">
    <property type="entry name" value="FAD-binding/transporter-associated domain-like"/>
    <property type="match status" value="1"/>
</dbReference>
<dbReference type="InterPro" id="IPR016166">
    <property type="entry name" value="FAD-bd_PCMH"/>
</dbReference>
<dbReference type="GO" id="GO:0018530">
    <property type="term" value="F:(R)-6-hydroxynicotine oxidase activity"/>
    <property type="evidence" value="ECO:0007669"/>
    <property type="project" value="UniProtKB-EC"/>
</dbReference>
<dbReference type="InterPro" id="IPR012951">
    <property type="entry name" value="BBE"/>
</dbReference>
<dbReference type="Pfam" id="PF08031">
    <property type="entry name" value="BBE"/>
    <property type="match status" value="1"/>
</dbReference>
<comment type="cofactor">
    <cofactor evidence="1">
        <name>FAD</name>
        <dbReference type="ChEBI" id="CHEBI:57692"/>
    </cofactor>
</comment>
<evidence type="ECO:0000256" key="4">
    <source>
        <dbReference type="ARBA" id="ARBA00022827"/>
    </source>
</evidence>
<keyword evidence="5 7" id="KW-0560">Oxidoreductase</keyword>
<dbReference type="PANTHER" id="PTHR42973">
    <property type="entry name" value="BINDING OXIDOREDUCTASE, PUTATIVE (AFU_ORTHOLOGUE AFUA_1G17690)-RELATED"/>
    <property type="match status" value="1"/>
</dbReference>
<evidence type="ECO:0000313" key="7">
    <source>
        <dbReference type="EMBL" id="SMX28663.1"/>
    </source>
</evidence>
<dbReference type="EMBL" id="FXXP01000002">
    <property type="protein sequence ID" value="SMX28663.1"/>
    <property type="molecule type" value="Genomic_DNA"/>
</dbReference>
<feature type="domain" description="FAD-binding PCMH-type" evidence="6">
    <location>
        <begin position="63"/>
        <end position="233"/>
    </location>
</feature>
<proteinExistence type="inferred from homology"/>
<dbReference type="Gene3D" id="3.30.43.10">
    <property type="entry name" value="Uridine Diphospho-n-acetylenolpyruvylglucosamine Reductase, domain 2"/>
    <property type="match status" value="1"/>
</dbReference>
<name>A0A238JE48_9RHOB</name>
<dbReference type="Pfam" id="PF01565">
    <property type="entry name" value="FAD_binding_4"/>
    <property type="match status" value="1"/>
</dbReference>
<keyword evidence="3" id="KW-0285">Flavoprotein</keyword>
<protein>
    <submittedName>
        <fullName evidence="7">6-hydroxy-D-nicotine oxidase</fullName>
        <ecNumber evidence="7">1.5.3.6</ecNumber>
    </submittedName>
</protein>
<keyword evidence="8" id="KW-1185">Reference proteome</keyword>
<dbReference type="AlphaFoldDB" id="A0A238JE48"/>
<evidence type="ECO:0000259" key="6">
    <source>
        <dbReference type="PROSITE" id="PS51387"/>
    </source>
</evidence>
<dbReference type="RefSeq" id="WP_133840784.1">
    <property type="nucleotide sequence ID" value="NZ_FXXP01000002.1"/>
</dbReference>
<evidence type="ECO:0000256" key="2">
    <source>
        <dbReference type="ARBA" id="ARBA00005466"/>
    </source>
</evidence>
<evidence type="ECO:0000256" key="1">
    <source>
        <dbReference type="ARBA" id="ARBA00001974"/>
    </source>
</evidence>
<organism evidence="7 8">
    <name type="scientific">Pelagimonas phthalicica</name>
    <dbReference type="NCBI Taxonomy" id="1037362"/>
    <lineage>
        <taxon>Bacteria</taxon>
        <taxon>Pseudomonadati</taxon>
        <taxon>Pseudomonadota</taxon>
        <taxon>Alphaproteobacteria</taxon>
        <taxon>Rhodobacterales</taxon>
        <taxon>Roseobacteraceae</taxon>
        <taxon>Pelagimonas</taxon>
    </lineage>
</organism>
<dbReference type="PROSITE" id="PS51387">
    <property type="entry name" value="FAD_PCMH"/>
    <property type="match status" value="1"/>
</dbReference>
<dbReference type="InterPro" id="IPR016169">
    <property type="entry name" value="FAD-bd_PCMH_sub2"/>
</dbReference>
<reference evidence="8" key="1">
    <citation type="submission" date="2017-05" db="EMBL/GenBank/DDBJ databases">
        <authorList>
            <person name="Rodrigo-Torres L."/>
            <person name="Arahal R. D."/>
            <person name="Lucena T."/>
        </authorList>
    </citation>
    <scope>NUCLEOTIDE SEQUENCE [LARGE SCALE GENOMIC DNA]</scope>
    <source>
        <strain evidence="8">CECT 8649</strain>
    </source>
</reference>
<dbReference type="InterPro" id="IPR016167">
    <property type="entry name" value="FAD-bd_PCMH_sub1"/>
</dbReference>
<dbReference type="InterPro" id="IPR006094">
    <property type="entry name" value="Oxid_FAD_bind_N"/>
</dbReference>
<sequence length="480" mass="52111">MSDVATPVIEGSGTKRKPSPALDLNVLAESGLNFLSMTLTNPLIFPQDAGYAAATQTLNLRYTGQRPSAIAQCVSADDVAQCLTWCADFDFPFAVKTGGHSYAGYSRTNGLLIDMSLMNECSYDPETGVISVSGGAIIRDVLRTLEPHGRAVTHGRCSTVGVASMVMGGGSGFNMRANGMGCDKVVSLELVTAEGDVRVVTEDSDPELFWACRGGGAGQFGVTTKLNIQTFALAEVTVFRFEWREAPAKALHQVMTLLNDAPNAYGSRVALARYSADQPVVATCLGQFHGDAETVRAFFSDLPDADLCEIQSLSYTEAQDYLDEVLDPLYFHESSSYMADTPSLAFLERGQAYLEAWPETGGEVDFRFFQMGGAVNDVDADATAFAHRDTRWLLVTGLTWLDSDSPSVVEQSLDWQKSFYQSVKPDGTGGSYGNLLDPTLEDWANAYYSENLQRLSVVKQKMDPKGLFSRPQSVPLPKQK</sequence>
<gene>
    <name evidence="7" type="ORF">TRP8649_02788</name>
</gene>
<dbReference type="Proteomes" id="UP000225972">
    <property type="component" value="Unassembled WGS sequence"/>
</dbReference>
<dbReference type="PANTHER" id="PTHR42973:SF39">
    <property type="entry name" value="FAD-BINDING PCMH-TYPE DOMAIN-CONTAINING PROTEIN"/>
    <property type="match status" value="1"/>
</dbReference>
<dbReference type="InterPro" id="IPR050416">
    <property type="entry name" value="FAD-linked_Oxidoreductase"/>
</dbReference>
<dbReference type="InterPro" id="IPR036318">
    <property type="entry name" value="FAD-bd_PCMH-like_sf"/>
</dbReference>
<evidence type="ECO:0000256" key="5">
    <source>
        <dbReference type="ARBA" id="ARBA00023002"/>
    </source>
</evidence>
<evidence type="ECO:0000313" key="8">
    <source>
        <dbReference type="Proteomes" id="UP000225972"/>
    </source>
</evidence>
<dbReference type="EC" id="1.5.3.6" evidence="7"/>